<accession>A0A9Q0IGQ4</accession>
<dbReference type="GO" id="GO:0000776">
    <property type="term" value="C:kinetochore"/>
    <property type="evidence" value="ECO:0007669"/>
    <property type="project" value="TreeGrafter"/>
</dbReference>
<evidence type="ECO:0000259" key="3">
    <source>
        <dbReference type="Pfam" id="PF14919"/>
    </source>
</evidence>
<dbReference type="PANTHER" id="PTHR14382">
    <property type="entry name" value="MDM2-BINDING PROTEIN"/>
    <property type="match status" value="1"/>
</dbReference>
<proteinExistence type="predicted"/>
<organism evidence="5 6">
    <name type="scientific">Muraenolepis orangiensis</name>
    <name type="common">Patagonian moray cod</name>
    <dbReference type="NCBI Taxonomy" id="630683"/>
    <lineage>
        <taxon>Eukaryota</taxon>
        <taxon>Metazoa</taxon>
        <taxon>Chordata</taxon>
        <taxon>Craniata</taxon>
        <taxon>Vertebrata</taxon>
        <taxon>Euteleostomi</taxon>
        <taxon>Actinopterygii</taxon>
        <taxon>Neopterygii</taxon>
        <taxon>Teleostei</taxon>
        <taxon>Neoteleostei</taxon>
        <taxon>Acanthomorphata</taxon>
        <taxon>Zeiogadaria</taxon>
        <taxon>Gadariae</taxon>
        <taxon>Gadiformes</taxon>
        <taxon>Muraenolepidoidei</taxon>
        <taxon>Muraenolepididae</taxon>
        <taxon>Muraenolepis</taxon>
    </lineage>
</organism>
<feature type="region of interest" description="Disordered" evidence="1">
    <location>
        <begin position="486"/>
        <end position="530"/>
    </location>
</feature>
<dbReference type="GO" id="GO:0031396">
    <property type="term" value="P:regulation of protein ubiquitination"/>
    <property type="evidence" value="ECO:0007669"/>
    <property type="project" value="InterPro"/>
</dbReference>
<feature type="domain" description="DM2" evidence="2">
    <location>
        <begin position="48"/>
        <end position="150"/>
    </location>
</feature>
<feature type="region of interest" description="Disordered" evidence="1">
    <location>
        <begin position="331"/>
        <end position="384"/>
    </location>
</feature>
<name>A0A9Q0IGQ4_9TELE</name>
<feature type="domain" description="DM2" evidence="3">
    <location>
        <begin position="295"/>
        <end position="430"/>
    </location>
</feature>
<dbReference type="Pfam" id="PF14920">
    <property type="entry name" value="MTBP_C"/>
    <property type="match status" value="2"/>
</dbReference>
<dbReference type="Pfam" id="PF14918">
    <property type="entry name" value="MTBP_N"/>
    <property type="match status" value="1"/>
</dbReference>
<dbReference type="InterPro" id="IPR029418">
    <property type="entry name" value="MTBP_C"/>
</dbReference>
<keyword evidence="6" id="KW-1185">Reference proteome</keyword>
<feature type="domain" description="MDN2-binding protein C-terminal" evidence="4">
    <location>
        <begin position="505"/>
        <end position="594"/>
    </location>
</feature>
<evidence type="ECO:0000313" key="6">
    <source>
        <dbReference type="Proteomes" id="UP001148018"/>
    </source>
</evidence>
<dbReference type="InterPro" id="IPR029420">
    <property type="entry name" value="MTBP_central"/>
</dbReference>
<evidence type="ECO:0000256" key="1">
    <source>
        <dbReference type="SAM" id="MobiDB-lite"/>
    </source>
</evidence>
<dbReference type="GO" id="GO:0034501">
    <property type="term" value="P:protein localization to kinetochore"/>
    <property type="evidence" value="ECO:0007669"/>
    <property type="project" value="TreeGrafter"/>
</dbReference>
<dbReference type="GO" id="GO:0007089">
    <property type="term" value="P:traversing start control point of mitotic cell cycle"/>
    <property type="evidence" value="ECO:0007669"/>
    <property type="project" value="TreeGrafter"/>
</dbReference>
<evidence type="ECO:0000259" key="4">
    <source>
        <dbReference type="Pfam" id="PF14920"/>
    </source>
</evidence>
<dbReference type="Pfam" id="PF14919">
    <property type="entry name" value="MTBP_mid"/>
    <property type="match status" value="2"/>
</dbReference>
<dbReference type="PANTHER" id="PTHR14382:SF1">
    <property type="entry name" value="MDM2-BINDING PROTEIN"/>
    <property type="match status" value="1"/>
</dbReference>
<feature type="domain" description="MDN2-binding protein C-terminal" evidence="4">
    <location>
        <begin position="434"/>
        <end position="477"/>
    </location>
</feature>
<protein>
    <recommendedName>
        <fullName evidence="7">Mdm2-binding protein</fullName>
    </recommendedName>
</protein>
<dbReference type="EMBL" id="JANIIK010000109">
    <property type="protein sequence ID" value="KAJ3598089.1"/>
    <property type="molecule type" value="Genomic_DNA"/>
</dbReference>
<comment type="caution">
    <text evidence="5">The sequence shown here is derived from an EMBL/GenBank/DDBJ whole genome shotgun (WGS) entry which is preliminary data.</text>
</comment>
<feature type="domain" description="DM2" evidence="3">
    <location>
        <begin position="166"/>
        <end position="294"/>
    </location>
</feature>
<dbReference type="InterPro" id="IPR029421">
    <property type="entry name" value="MTBP_N"/>
</dbReference>
<dbReference type="OrthoDB" id="8633268at2759"/>
<sequence length="609" mass="66817">MVREESAMNILDDVLDRTLCLHHHLFPDPLKLSLVGREASTPCYTTFNGKALVDVLVLCGTPQSPGLKDLSPVMGALKHMGCWHTAKITLVSQNADGWQKVASSLSAAVVAPAELDGCIDHREQWRGALLIREKKCSSELRFEGFSLRSAEGAGPPIGLPRSLQPEVFHYYRNVLDLMQLVTLAELPAFLRMSGKSKKCKLLLDQLSSLHGQPPASQLAAQRWRETLAKRPSSLPVPEVEVKGQGAHYFLLVQGSEAGGGTCRARMLHSANQINGAAAVATVNGLLREKSLLSSERRSSTAAIPATDIKALLNGAREQYLTVMTTPCLPGDPQTAVSKAPETKRGASQQADWPERSVLHNVENLRKRRQKNRFGPLSAPGSSDSLLAPKDVQRVSSALLDARELLKHFTADGLPAGDLQPLVILRRTNVFQLSPDLSPGRVSRMPFSKASSSNYHGIEFCLDKQRALDRDLGFVRLQLVKSESSDSLCSQSSSSINPPGVAADTSRPVHQRTPQGHIEDQQAKESRSQKHHRMLKEVVAKTLSHHGVSAEHKCFRACSQRLFEISKFYLKDLKTSRGLHDEMKKAAKSNAKQVIDWVLEKSSKKPVEGK</sequence>
<dbReference type="Proteomes" id="UP001148018">
    <property type="component" value="Unassembled WGS sequence"/>
</dbReference>
<dbReference type="InterPro" id="IPR039061">
    <property type="entry name" value="MTBP"/>
</dbReference>
<feature type="compositionally biased region" description="Basic and acidic residues" evidence="1">
    <location>
        <begin position="516"/>
        <end position="527"/>
    </location>
</feature>
<gene>
    <name evidence="5" type="ORF">NHX12_001603</name>
</gene>
<dbReference type="AlphaFoldDB" id="A0A9Q0IGQ4"/>
<evidence type="ECO:0000259" key="2">
    <source>
        <dbReference type="Pfam" id="PF14918"/>
    </source>
</evidence>
<evidence type="ECO:0000313" key="5">
    <source>
        <dbReference type="EMBL" id="KAJ3598089.1"/>
    </source>
</evidence>
<evidence type="ECO:0008006" key="7">
    <source>
        <dbReference type="Google" id="ProtNLM"/>
    </source>
</evidence>
<reference evidence="5" key="1">
    <citation type="submission" date="2022-07" db="EMBL/GenBank/DDBJ databases">
        <title>Chromosome-level genome of Muraenolepis orangiensis.</title>
        <authorList>
            <person name="Kim J."/>
        </authorList>
    </citation>
    <scope>NUCLEOTIDE SEQUENCE</scope>
    <source>
        <strain evidence="5">KU_S4_2022</strain>
        <tissue evidence="5">Muscle</tissue>
    </source>
</reference>